<dbReference type="GO" id="GO:0035252">
    <property type="term" value="F:UDP-xylosyltransferase activity"/>
    <property type="evidence" value="ECO:0007669"/>
    <property type="project" value="TreeGrafter"/>
</dbReference>
<evidence type="ECO:0000256" key="2">
    <source>
        <dbReference type="ARBA" id="ARBA00010118"/>
    </source>
</evidence>
<evidence type="ECO:0000256" key="4">
    <source>
        <dbReference type="ARBA" id="ARBA00045690"/>
    </source>
</evidence>
<protein>
    <submittedName>
        <fullName evidence="9">Glycosyl transferase CAP10 domain-containing protein</fullName>
    </submittedName>
</protein>
<evidence type="ECO:0000256" key="5">
    <source>
        <dbReference type="SAM" id="Phobius"/>
    </source>
</evidence>
<feature type="transmembrane region" description="Helical" evidence="5">
    <location>
        <begin position="196"/>
        <end position="221"/>
    </location>
</feature>
<dbReference type="PANTHER" id="PTHR12203:SF35">
    <property type="entry name" value="PROTEIN O-GLUCOSYLTRANSFERASE 1"/>
    <property type="match status" value="1"/>
</dbReference>
<sequence length="413" mass="49255">MKLALPIISAIFIVHGQNSCFKGSDDCKFDKYTALIKKAEEEYNECTRPNTCDCLNQRFKDDLAVFSKGVNQNDFEKARSFGVHYQIIDRKLYRQENCMFAFRCSGVEHFILSVINQIPDCEFILNDRDYPQVLKSHQPLPIFSFSKTKEYADIMYPAWSFWEGGPAISLYPTGIGRWDLTRNVIKKYENFELKKIFFKIMLLFIFFIISRYLDFCFKLFFRRADLMPFKKKISKAFFRGSRTNSERDPLILLSRRNSDLVDAQYTRNQAWKSDADTLGQPAAEEISFEDHCSYKYLFNFRGVAASFRFRHLFLCRSLVFHVGEEWVEFFYMFLKPWIHYVPVSQLNDVEVLINYFLKNEAVAEKIAQRGFEWIYKYLTIENIECYWRRMLRQYATLLKFEVKRNRTLIQITK</sequence>
<evidence type="ECO:0000313" key="9">
    <source>
        <dbReference type="WBParaSite" id="nRc.2.0.1.t16444-RA"/>
    </source>
</evidence>
<dbReference type="InterPro" id="IPR051091">
    <property type="entry name" value="O-Glucosyltr/Glycosyltrsf_90"/>
</dbReference>
<evidence type="ECO:0000313" key="8">
    <source>
        <dbReference type="Proteomes" id="UP000887565"/>
    </source>
</evidence>
<feature type="domain" description="Glycosyl transferase CAP10" evidence="7">
    <location>
        <begin position="117"/>
        <end position="401"/>
    </location>
</feature>
<dbReference type="GO" id="GO:0006493">
    <property type="term" value="P:protein O-linked glycosylation"/>
    <property type="evidence" value="ECO:0007669"/>
    <property type="project" value="TreeGrafter"/>
</dbReference>
<organism evidence="8 9">
    <name type="scientific">Romanomermis culicivorax</name>
    <name type="common">Nematode worm</name>
    <dbReference type="NCBI Taxonomy" id="13658"/>
    <lineage>
        <taxon>Eukaryota</taxon>
        <taxon>Metazoa</taxon>
        <taxon>Ecdysozoa</taxon>
        <taxon>Nematoda</taxon>
        <taxon>Enoplea</taxon>
        <taxon>Dorylaimia</taxon>
        <taxon>Mermithida</taxon>
        <taxon>Mermithoidea</taxon>
        <taxon>Mermithidae</taxon>
        <taxon>Romanomermis</taxon>
    </lineage>
</organism>
<dbReference type="OMA" id="EDDCMFP"/>
<accession>A0A915ISV1</accession>
<comment type="subcellular location">
    <subcellularLocation>
        <location evidence="1">Endoplasmic reticulum lumen</location>
    </subcellularLocation>
</comment>
<keyword evidence="5" id="KW-0472">Membrane</keyword>
<keyword evidence="5" id="KW-0812">Transmembrane</keyword>
<dbReference type="GO" id="GO:0035251">
    <property type="term" value="F:UDP-glucosyltransferase activity"/>
    <property type="evidence" value="ECO:0007669"/>
    <property type="project" value="TreeGrafter"/>
</dbReference>
<feature type="signal peptide" evidence="6">
    <location>
        <begin position="1"/>
        <end position="16"/>
    </location>
</feature>
<dbReference type="Proteomes" id="UP000887565">
    <property type="component" value="Unplaced"/>
</dbReference>
<dbReference type="WBParaSite" id="nRc.2.0.1.t16444-RA">
    <property type="protein sequence ID" value="nRc.2.0.1.t16444-RA"/>
    <property type="gene ID" value="nRc.2.0.1.g16444"/>
</dbReference>
<dbReference type="GO" id="GO:0005788">
    <property type="term" value="C:endoplasmic reticulum lumen"/>
    <property type="evidence" value="ECO:0007669"/>
    <property type="project" value="UniProtKB-SubCell"/>
</dbReference>
<name>A0A915ISV1_ROMCU</name>
<dbReference type="InterPro" id="IPR006598">
    <property type="entry name" value="CAP10"/>
</dbReference>
<dbReference type="PANTHER" id="PTHR12203">
    <property type="entry name" value="KDEL LYS-ASP-GLU-LEU CONTAINING - RELATED"/>
    <property type="match status" value="1"/>
</dbReference>
<keyword evidence="3" id="KW-0808">Transferase</keyword>
<dbReference type="SMART" id="SM00672">
    <property type="entry name" value="CAP10"/>
    <property type="match status" value="1"/>
</dbReference>
<dbReference type="GO" id="GO:0045747">
    <property type="term" value="P:positive regulation of Notch signaling pathway"/>
    <property type="evidence" value="ECO:0007669"/>
    <property type="project" value="TreeGrafter"/>
</dbReference>
<dbReference type="Pfam" id="PF05686">
    <property type="entry name" value="Glyco_transf_90"/>
    <property type="match status" value="2"/>
</dbReference>
<reference evidence="9" key="1">
    <citation type="submission" date="2022-11" db="UniProtKB">
        <authorList>
            <consortium name="WormBaseParasite"/>
        </authorList>
    </citation>
    <scope>IDENTIFICATION</scope>
</reference>
<keyword evidence="5" id="KW-1133">Transmembrane helix</keyword>
<keyword evidence="6" id="KW-0732">Signal</keyword>
<evidence type="ECO:0000256" key="6">
    <source>
        <dbReference type="SAM" id="SignalP"/>
    </source>
</evidence>
<keyword evidence="8" id="KW-1185">Reference proteome</keyword>
<feature type="chain" id="PRO_5037318595" evidence="6">
    <location>
        <begin position="17"/>
        <end position="413"/>
    </location>
</feature>
<evidence type="ECO:0000256" key="3">
    <source>
        <dbReference type="ARBA" id="ARBA00022679"/>
    </source>
</evidence>
<proteinExistence type="inferred from homology"/>
<evidence type="ECO:0000256" key="1">
    <source>
        <dbReference type="ARBA" id="ARBA00004319"/>
    </source>
</evidence>
<dbReference type="AlphaFoldDB" id="A0A915ISV1"/>
<comment type="similarity">
    <text evidence="2">Belongs to the glycosyltransferase 90 family.</text>
</comment>
<evidence type="ECO:0000259" key="7">
    <source>
        <dbReference type="SMART" id="SM00672"/>
    </source>
</evidence>
<comment type="function">
    <text evidence="4">Protein O-glucosyltransferase. Catalyzes the reaction that attaches glucose through an O-glycosidic linkage to a conserved serine residue found in the consensus sequence C-X-S-X-[PA]-C in epidermal growth factor-like repeats. Regulates Notch signaling by glucosylating Notch in the ER, glucosylation is required for the correct folding and cleavage of Notch.</text>
</comment>